<organism evidence="3">
    <name type="scientific">marine sediment metagenome</name>
    <dbReference type="NCBI Taxonomy" id="412755"/>
    <lineage>
        <taxon>unclassified sequences</taxon>
        <taxon>metagenomes</taxon>
        <taxon>ecological metagenomes</taxon>
    </lineage>
</organism>
<dbReference type="InterPro" id="IPR007421">
    <property type="entry name" value="Schlafen_AlbA_2_dom"/>
</dbReference>
<comment type="caution">
    <text evidence="3">The sequence shown here is derived from an EMBL/GenBank/DDBJ whole genome shotgun (WGS) entry which is preliminary data.</text>
</comment>
<accession>A0A0F9UQD1</accession>
<keyword evidence="1" id="KW-1133">Transmembrane helix</keyword>
<proteinExistence type="predicted"/>
<protein>
    <recommendedName>
        <fullName evidence="2">Schlafen AlbA-2 domain-containing protein</fullName>
    </recommendedName>
</protein>
<dbReference type="InterPro" id="IPR038461">
    <property type="entry name" value="Schlafen_AlbA_2_dom_sf"/>
</dbReference>
<feature type="domain" description="Schlafen AlbA-2" evidence="2">
    <location>
        <begin position="226"/>
        <end position="348"/>
    </location>
</feature>
<evidence type="ECO:0000259" key="2">
    <source>
        <dbReference type="Pfam" id="PF04326"/>
    </source>
</evidence>
<feature type="transmembrane region" description="Helical" evidence="1">
    <location>
        <begin position="173"/>
        <end position="193"/>
    </location>
</feature>
<feature type="transmembrane region" description="Helical" evidence="1">
    <location>
        <begin position="78"/>
        <end position="103"/>
    </location>
</feature>
<reference evidence="3" key="1">
    <citation type="journal article" date="2015" name="Nature">
        <title>Complex archaea that bridge the gap between prokaryotes and eukaryotes.</title>
        <authorList>
            <person name="Spang A."/>
            <person name="Saw J.H."/>
            <person name="Jorgensen S.L."/>
            <person name="Zaremba-Niedzwiedzka K."/>
            <person name="Martijn J."/>
            <person name="Lind A.E."/>
            <person name="van Eijk R."/>
            <person name="Schleper C."/>
            <person name="Guy L."/>
            <person name="Ettema T.J."/>
        </authorList>
    </citation>
    <scope>NUCLEOTIDE SEQUENCE</scope>
</reference>
<dbReference type="Gene3D" id="3.30.950.30">
    <property type="entry name" value="Schlafen, AAA domain"/>
    <property type="match status" value="1"/>
</dbReference>
<evidence type="ECO:0000313" key="3">
    <source>
        <dbReference type="EMBL" id="KKN55793.1"/>
    </source>
</evidence>
<dbReference type="Pfam" id="PF04326">
    <property type="entry name" value="SLFN_AlbA_2"/>
    <property type="match status" value="1"/>
</dbReference>
<evidence type="ECO:0000256" key="1">
    <source>
        <dbReference type="SAM" id="Phobius"/>
    </source>
</evidence>
<dbReference type="EMBL" id="LAZR01000871">
    <property type="protein sequence ID" value="KKN55793.1"/>
    <property type="molecule type" value="Genomic_DNA"/>
</dbReference>
<sequence length="389" mass="46484">MINGRNKVLLIIIFSFVYVLFILVGLVLMSKLNYYTIHYTLKGEIIIDEEVSFGMNFLGRFVNWSNLDTYVPFFEDNFLFLFTLIFFAYFFSHIIVLIGWILFSFSSNRTVKKNASIISFFIYLGIYCLLIFYLPLRLDRMVNQTKLKYLELNKIYSEITYEISSSSAPYREIFSFFPIISLIFFYIIIYLSFQKLVEKFVFILKKKVFFRDFYEKVIKIYNEEDDWDVKKTLECWNKKIPRDVRRKKQIDFCEIVSSFANLQGGIIIIGITNSFPRKVIGVSDIENRIKNLEEDLIRWIRYENKFYKIKEILIPNEKDEMIRCIALLIFQTKKPVSVEQENGTISYKKRLGTGMISTTYTILIKEKREISKLNINFLEEMIEEYELSY</sequence>
<feature type="transmembrane region" description="Helical" evidence="1">
    <location>
        <begin position="115"/>
        <end position="136"/>
    </location>
</feature>
<dbReference type="AlphaFoldDB" id="A0A0F9UQD1"/>
<gene>
    <name evidence="3" type="ORF">LCGC14_0578630</name>
</gene>
<keyword evidence="1" id="KW-0812">Transmembrane</keyword>
<keyword evidence="1" id="KW-0472">Membrane</keyword>
<feature type="transmembrane region" description="Helical" evidence="1">
    <location>
        <begin position="7"/>
        <end position="29"/>
    </location>
</feature>
<name>A0A0F9UQD1_9ZZZZ</name>